<evidence type="ECO:0000313" key="3">
    <source>
        <dbReference type="Proteomes" id="UP000830343"/>
    </source>
</evidence>
<name>A0ABY3ZVP4_9STAP</name>
<feature type="transmembrane region" description="Helical" evidence="1">
    <location>
        <begin position="7"/>
        <end position="28"/>
    </location>
</feature>
<dbReference type="EMBL" id="CP094348">
    <property type="protein sequence ID" value="UOB20862.1"/>
    <property type="molecule type" value="Genomic_DNA"/>
</dbReference>
<keyword evidence="1" id="KW-0812">Transmembrane</keyword>
<evidence type="ECO:0000256" key="1">
    <source>
        <dbReference type="SAM" id="Phobius"/>
    </source>
</evidence>
<proteinExistence type="predicted"/>
<sequence>MLSKTSVYVMIMMGVIAIINLFLSYYYIFVVKGLMWMGFVSLFAAGLLISLMIKYYKHQKKKDFSNINAHIKSEEDRILK</sequence>
<keyword evidence="3" id="KW-1185">Reference proteome</keyword>
<gene>
    <name evidence="2" type="ORF">MRZ06_01885</name>
</gene>
<feature type="transmembrane region" description="Helical" evidence="1">
    <location>
        <begin position="34"/>
        <end position="53"/>
    </location>
</feature>
<accession>A0ABY3ZVP4</accession>
<dbReference type="Proteomes" id="UP000830343">
    <property type="component" value="Chromosome"/>
</dbReference>
<dbReference type="RefSeq" id="WP_243366138.1">
    <property type="nucleotide sequence ID" value="NZ_CP094348.1"/>
</dbReference>
<reference evidence="2" key="2">
    <citation type="submission" date="2022-04" db="EMBL/GenBank/DDBJ databases">
        <title>Antimicrobial genetic elements in methicillin-resistant Macrococcus armenti.</title>
        <authorList>
            <person name="Keller J.E."/>
            <person name="Schwendener S."/>
            <person name="Pantucek R."/>
            <person name="Perreten V."/>
        </authorList>
    </citation>
    <scope>NUCLEOTIDE SEQUENCE</scope>
    <source>
        <strain evidence="2">CCM 2609</strain>
    </source>
</reference>
<keyword evidence="1" id="KW-0472">Membrane</keyword>
<protein>
    <submittedName>
        <fullName evidence="2">Uncharacterized protein</fullName>
    </submittedName>
</protein>
<reference evidence="2" key="1">
    <citation type="submission" date="2022-03" db="EMBL/GenBank/DDBJ databases">
        <authorList>
            <person name="Vrbovska V."/>
            <person name="Kovarovic V."/>
            <person name="Botka T."/>
            <person name="Pantucek R."/>
        </authorList>
    </citation>
    <scope>NUCLEOTIDE SEQUENCE</scope>
    <source>
        <strain evidence="2">CCM 2609</strain>
    </source>
</reference>
<evidence type="ECO:0000313" key="2">
    <source>
        <dbReference type="EMBL" id="UOB20862.1"/>
    </source>
</evidence>
<keyword evidence="1" id="KW-1133">Transmembrane helix</keyword>
<organism evidence="2 3">
    <name type="scientific">Macrococcus armenti</name>
    <dbReference type="NCBI Taxonomy" id="2875764"/>
    <lineage>
        <taxon>Bacteria</taxon>
        <taxon>Bacillati</taxon>
        <taxon>Bacillota</taxon>
        <taxon>Bacilli</taxon>
        <taxon>Bacillales</taxon>
        <taxon>Staphylococcaceae</taxon>
        <taxon>Macrococcus</taxon>
    </lineage>
</organism>